<dbReference type="EMBL" id="CP150096">
    <property type="protein sequence ID" value="WZN45858.1"/>
    <property type="molecule type" value="Genomic_DNA"/>
</dbReference>
<dbReference type="Pfam" id="PF14322">
    <property type="entry name" value="SusD-like_3"/>
    <property type="match status" value="1"/>
</dbReference>
<evidence type="ECO:0000256" key="4">
    <source>
        <dbReference type="ARBA" id="ARBA00023136"/>
    </source>
</evidence>
<comment type="subcellular location">
    <subcellularLocation>
        <location evidence="1">Cell outer membrane</location>
    </subcellularLocation>
</comment>
<protein>
    <submittedName>
        <fullName evidence="8">RagB/SusD family nutrient uptake outer membrane protein</fullName>
    </submittedName>
</protein>
<name>A0ABZ2Z2N2_9BACT</name>
<feature type="domain" description="SusD-like N-terminal" evidence="7">
    <location>
        <begin position="22"/>
        <end position="236"/>
    </location>
</feature>
<evidence type="ECO:0000256" key="1">
    <source>
        <dbReference type="ARBA" id="ARBA00004442"/>
    </source>
</evidence>
<evidence type="ECO:0000259" key="6">
    <source>
        <dbReference type="Pfam" id="PF07980"/>
    </source>
</evidence>
<keyword evidence="5" id="KW-0998">Cell outer membrane</keyword>
<keyword evidence="9" id="KW-1185">Reference proteome</keyword>
<reference evidence="8 9" key="1">
    <citation type="submission" date="2024-03" db="EMBL/GenBank/DDBJ databases">
        <title>Chitinophaga caseinilytica sp. nov., a casein hydrolysing bacterium isolated from forest soil.</title>
        <authorList>
            <person name="Lee D.S."/>
            <person name="Han D.M."/>
            <person name="Baek J.H."/>
            <person name="Choi D.G."/>
            <person name="Jeon J.H."/>
            <person name="Jeon C.O."/>
        </authorList>
    </citation>
    <scope>NUCLEOTIDE SEQUENCE [LARGE SCALE GENOMIC DNA]</scope>
    <source>
        <strain evidence="8 9">KACC 19118</strain>
    </source>
</reference>
<dbReference type="InterPro" id="IPR012944">
    <property type="entry name" value="SusD_RagB_dom"/>
</dbReference>
<evidence type="ECO:0000313" key="9">
    <source>
        <dbReference type="Proteomes" id="UP001449657"/>
    </source>
</evidence>
<evidence type="ECO:0000313" key="8">
    <source>
        <dbReference type="EMBL" id="WZN45858.1"/>
    </source>
</evidence>
<dbReference type="PROSITE" id="PS51257">
    <property type="entry name" value="PROKAR_LIPOPROTEIN"/>
    <property type="match status" value="1"/>
</dbReference>
<keyword evidence="3" id="KW-0732">Signal</keyword>
<dbReference type="Gene3D" id="1.25.40.390">
    <property type="match status" value="1"/>
</dbReference>
<proteinExistence type="inferred from homology"/>
<dbReference type="RefSeq" id="WP_341840600.1">
    <property type="nucleotide sequence ID" value="NZ_CP149792.1"/>
</dbReference>
<evidence type="ECO:0000256" key="3">
    <source>
        <dbReference type="ARBA" id="ARBA00022729"/>
    </source>
</evidence>
<gene>
    <name evidence="8" type="ORF">WJU22_23445</name>
</gene>
<evidence type="ECO:0000259" key="7">
    <source>
        <dbReference type="Pfam" id="PF14322"/>
    </source>
</evidence>
<comment type="similarity">
    <text evidence="2">Belongs to the SusD family.</text>
</comment>
<keyword evidence="4" id="KW-0472">Membrane</keyword>
<organism evidence="8 9">
    <name type="scientific">Chitinophaga caseinilytica</name>
    <dbReference type="NCBI Taxonomy" id="2267521"/>
    <lineage>
        <taxon>Bacteria</taxon>
        <taxon>Pseudomonadati</taxon>
        <taxon>Bacteroidota</taxon>
        <taxon>Chitinophagia</taxon>
        <taxon>Chitinophagales</taxon>
        <taxon>Chitinophagaceae</taxon>
        <taxon>Chitinophaga</taxon>
    </lineage>
</organism>
<accession>A0ABZ2Z2N2</accession>
<dbReference type="InterPro" id="IPR033985">
    <property type="entry name" value="SusD-like_N"/>
</dbReference>
<dbReference type="InterPro" id="IPR011990">
    <property type="entry name" value="TPR-like_helical_dom_sf"/>
</dbReference>
<sequence length="506" mass="56683">MPKLRSIITIVAAGCALTSCNKFLDVKPKGKLIPSEVADFDKLLDNTGTAQYIFLDNNGGSMIGYLNDNLELSEGIAKVAYKANNHPNIDRFYAYTFRKPYRNPNTSDYFWDWGTYRAAAYYNNIIDGIGGLKSISNEDLPFARAVLAQARAGRGFQYFLHNLVYGPVYKPGTANNTRTIPYLTNADLNAPMVDLSTQEEVFKLAAKDLHAALPDAPAATNWPTRANKTAVQAMLAYYHLFTRRYDSVAHYANLAWTGATANGGPDRVIYDYNGFSWTNPGNILSSTIKAQDNFLDANNNREILLYRSEDRGAGRSSSSYPSAEFTGLFDAQADLRYTYYFLTAPGYKTSYNGVNYDDGQRVQFYRGSKTQLTSGFTYPEVLLMRAEAYARTGKLAEAVADLNLLRKYRFKTGTPPLGVGSQDDVIAEVLKERRRELPASGIKRFLDLKRLVLDAGKPWQKTKIVHKVGTETFEAGIDSDFFIMNIANTILQYNPHWNVPLDNRTF</sequence>
<evidence type="ECO:0000256" key="2">
    <source>
        <dbReference type="ARBA" id="ARBA00006275"/>
    </source>
</evidence>
<dbReference type="Pfam" id="PF07980">
    <property type="entry name" value="SusD_RagB"/>
    <property type="match status" value="1"/>
</dbReference>
<evidence type="ECO:0000256" key="5">
    <source>
        <dbReference type="ARBA" id="ARBA00023237"/>
    </source>
</evidence>
<dbReference type="SUPFAM" id="SSF48452">
    <property type="entry name" value="TPR-like"/>
    <property type="match status" value="1"/>
</dbReference>
<feature type="domain" description="RagB/SusD" evidence="6">
    <location>
        <begin position="378"/>
        <end position="451"/>
    </location>
</feature>
<dbReference type="Proteomes" id="UP001449657">
    <property type="component" value="Chromosome"/>
</dbReference>